<protein>
    <recommendedName>
        <fullName evidence="6">Phage integrase SAM-like domain-containing protein</fullName>
    </recommendedName>
</protein>
<dbReference type="EMBL" id="ASSP01000005">
    <property type="protein sequence ID" value="EOS15255.1"/>
    <property type="molecule type" value="Genomic_DNA"/>
</dbReference>
<dbReference type="PATRIC" id="fig|1235788.3.peg.585"/>
<organism evidence="4 5">
    <name type="scientific">Phocaeicola sartorii</name>
    <dbReference type="NCBI Taxonomy" id="671267"/>
    <lineage>
        <taxon>Bacteria</taxon>
        <taxon>Pseudomonadati</taxon>
        <taxon>Bacteroidota</taxon>
        <taxon>Bacteroidia</taxon>
        <taxon>Bacteroidales</taxon>
        <taxon>Bacteroidaceae</taxon>
        <taxon>Phocaeicola</taxon>
    </lineage>
</organism>
<dbReference type="HOGENOM" id="CLU_1227914_0_0_10"/>
<reference evidence="4 5" key="1">
    <citation type="submission" date="2013-04" db="EMBL/GenBank/DDBJ databases">
        <title>The Genome Sequence of Bacteroides massiliensis dnLKV3.</title>
        <authorList>
            <consortium name="The Broad Institute Genomics Platform"/>
            <consortium name="The Broad Institute Genome Sequencing Center for Infectious Disease"/>
            <person name="Earl A."/>
            <person name="Xavier R."/>
            <person name="Kuhn K."/>
            <person name="Stappenbeck T."/>
            <person name="Walker B."/>
            <person name="Young S."/>
            <person name="Zeng Q."/>
            <person name="Gargeya S."/>
            <person name="Fitzgerald M."/>
            <person name="Haas B."/>
            <person name="Abouelleil A."/>
            <person name="Allen A.W."/>
            <person name="Alvarado L."/>
            <person name="Arachchi H.M."/>
            <person name="Berlin A.M."/>
            <person name="Chapman S.B."/>
            <person name="Gainer-Dewar J."/>
            <person name="Goldberg J."/>
            <person name="Griggs A."/>
            <person name="Gujja S."/>
            <person name="Hansen M."/>
            <person name="Howarth C."/>
            <person name="Imamovic A."/>
            <person name="Ireland A."/>
            <person name="Larimer J."/>
            <person name="McCowan C."/>
            <person name="Murphy C."/>
            <person name="Pearson M."/>
            <person name="Poon T.W."/>
            <person name="Priest M."/>
            <person name="Roberts A."/>
            <person name="Saif S."/>
            <person name="Shea T."/>
            <person name="Sisk P."/>
            <person name="Sykes S."/>
            <person name="Wortman J."/>
            <person name="Nusbaum C."/>
            <person name="Birren B."/>
        </authorList>
    </citation>
    <scope>NUCLEOTIDE SEQUENCE [LARGE SCALE GENOMIC DNA]</scope>
    <source>
        <strain evidence="5">dnLKV3</strain>
    </source>
</reference>
<evidence type="ECO:0008006" key="6">
    <source>
        <dbReference type="Google" id="ProtNLM"/>
    </source>
</evidence>
<feature type="domain" description="Phage integrase SAM-like" evidence="2">
    <location>
        <begin position="100"/>
        <end position="179"/>
    </location>
</feature>
<name>R9ICM6_9BACT</name>
<dbReference type="InterPro" id="IPR010998">
    <property type="entry name" value="Integrase_recombinase_N"/>
</dbReference>
<proteinExistence type="predicted"/>
<accession>R9ICM6</accession>
<dbReference type="Gene3D" id="1.10.150.130">
    <property type="match status" value="1"/>
</dbReference>
<evidence type="ECO:0000256" key="1">
    <source>
        <dbReference type="ARBA" id="ARBA00023125"/>
    </source>
</evidence>
<gene>
    <name evidence="4" type="ORF">C802_00589</name>
</gene>
<dbReference type="Pfam" id="PF17293">
    <property type="entry name" value="Arm-DNA-bind_5"/>
    <property type="match status" value="1"/>
</dbReference>
<dbReference type="InterPro" id="IPR011010">
    <property type="entry name" value="DNA_brk_join_enz"/>
</dbReference>
<evidence type="ECO:0000259" key="2">
    <source>
        <dbReference type="Pfam" id="PF13102"/>
    </source>
</evidence>
<dbReference type="GO" id="GO:0003677">
    <property type="term" value="F:DNA binding"/>
    <property type="evidence" value="ECO:0007669"/>
    <property type="project" value="UniProtKB-KW"/>
</dbReference>
<dbReference type="STRING" id="1235788.C802_00589"/>
<keyword evidence="1" id="KW-0238">DNA-binding</keyword>
<dbReference type="Proteomes" id="UP000014200">
    <property type="component" value="Unassembled WGS sequence"/>
</dbReference>
<dbReference type="AlphaFoldDB" id="R9ICM6"/>
<dbReference type="InterPro" id="IPR025269">
    <property type="entry name" value="SAM-like_dom"/>
</dbReference>
<sequence>MGITLGKKQLNKGRVSLYLNYSYNGKRRKEYLGIILDPPTSAERRAENKNKILIARQIRAKKELEFLSVEYHLNDVENTFYDILPTDKSNVPDFYILIGQFLDTYHKKDKKMVRACITHLRLFTRKKNLPVTLLTKDFCINFLEYLRDHLRGNTPIGYFKKFRMCINKCIEKKLMTSNPTDGIRLVQFDEVTKAILSLKTCHHSMPQQRSKTGILIFLLLRTALV</sequence>
<evidence type="ECO:0000259" key="3">
    <source>
        <dbReference type="Pfam" id="PF17293"/>
    </source>
</evidence>
<keyword evidence="5" id="KW-1185">Reference proteome</keyword>
<feature type="domain" description="Arm DNA-binding" evidence="3">
    <location>
        <begin position="3"/>
        <end position="64"/>
    </location>
</feature>
<dbReference type="Pfam" id="PF13102">
    <property type="entry name" value="Phage_int_SAM_5"/>
    <property type="match status" value="1"/>
</dbReference>
<dbReference type="InterPro" id="IPR035386">
    <property type="entry name" value="Arm-DNA-bind_5"/>
</dbReference>
<dbReference type="SUPFAM" id="SSF56349">
    <property type="entry name" value="DNA breaking-rejoining enzymes"/>
    <property type="match status" value="1"/>
</dbReference>
<evidence type="ECO:0000313" key="5">
    <source>
        <dbReference type="Proteomes" id="UP000014200"/>
    </source>
</evidence>
<evidence type="ECO:0000313" key="4">
    <source>
        <dbReference type="EMBL" id="EOS15255.1"/>
    </source>
</evidence>
<comment type="caution">
    <text evidence="4">The sequence shown here is derived from an EMBL/GenBank/DDBJ whole genome shotgun (WGS) entry which is preliminary data.</text>
</comment>